<sequence length="305" mass="32581">MTKLGTTELDIFGLNLGGAVFGRTADESMSFAVLDAYTGAGGNFLDTANAYGGGGGSETIIGKWLTARGRRDDMVIATKVGAGDQRPGLSAANIAVAVEESLRRLQTDHIDLYYAHRDDLDAPQEETLAAFDGLVRAGKVRHIAASNFEPDRLASALSISDREGFAKYVALQPHYNLVKRDYEKKLAPLVARENLVTLPYSGLAQGFLTGKYRSKDQQSGDPSRAARALEYLDARGERVLDVLEEVAVANAVSVTSVALAWLRVQPTVAAPIASARTPEQLPDLLESVSLELTDGELAALSQVSS</sequence>
<name>A0A428W073_AMYBA</name>
<proteinExistence type="predicted"/>
<dbReference type="FunFam" id="3.20.20.100:FF:000004">
    <property type="entry name" value="Oxidoreductase, aldo/keto reductase"/>
    <property type="match status" value="1"/>
</dbReference>
<dbReference type="Pfam" id="PF00248">
    <property type="entry name" value="Aldo_ket_red"/>
    <property type="match status" value="1"/>
</dbReference>
<dbReference type="Gene3D" id="3.20.20.100">
    <property type="entry name" value="NADP-dependent oxidoreductase domain"/>
    <property type="match status" value="1"/>
</dbReference>
<reference evidence="3 4" key="1">
    <citation type="submission" date="2018-05" db="EMBL/GenBank/DDBJ databases">
        <title>Evolution of GPA BGCs.</title>
        <authorList>
            <person name="Waglechner N."/>
            <person name="Wright G.D."/>
        </authorList>
    </citation>
    <scope>NUCLEOTIDE SEQUENCE [LARGE SCALE GENOMIC DNA]</scope>
    <source>
        <strain evidence="3 4">DSM 5908</strain>
    </source>
</reference>
<dbReference type="Proteomes" id="UP000286716">
    <property type="component" value="Unassembled WGS sequence"/>
</dbReference>
<dbReference type="GO" id="GO:0005829">
    <property type="term" value="C:cytosol"/>
    <property type="evidence" value="ECO:0007669"/>
    <property type="project" value="UniProtKB-ARBA"/>
</dbReference>
<protein>
    <submittedName>
        <fullName evidence="3">Aldo/keto reductase</fullName>
    </submittedName>
</protein>
<feature type="domain" description="NADP-dependent oxidoreductase" evidence="2">
    <location>
        <begin position="15"/>
        <end position="303"/>
    </location>
</feature>
<keyword evidence="1" id="KW-0560">Oxidoreductase</keyword>
<dbReference type="PANTHER" id="PTHR43364:SF6">
    <property type="entry name" value="OXIDOREDUCTASE-RELATED"/>
    <property type="match status" value="1"/>
</dbReference>
<dbReference type="GO" id="GO:0016491">
    <property type="term" value="F:oxidoreductase activity"/>
    <property type="evidence" value="ECO:0007669"/>
    <property type="project" value="UniProtKB-KW"/>
</dbReference>
<accession>A0A428W073</accession>
<dbReference type="InterPro" id="IPR023210">
    <property type="entry name" value="NADP_OxRdtase_dom"/>
</dbReference>
<dbReference type="InterPro" id="IPR050523">
    <property type="entry name" value="AKR_Detox_Biosynth"/>
</dbReference>
<evidence type="ECO:0000256" key="1">
    <source>
        <dbReference type="ARBA" id="ARBA00023002"/>
    </source>
</evidence>
<dbReference type="PANTHER" id="PTHR43364">
    <property type="entry name" value="NADH-SPECIFIC METHYLGLYOXAL REDUCTASE-RELATED"/>
    <property type="match status" value="1"/>
</dbReference>
<dbReference type="AlphaFoldDB" id="A0A428W073"/>
<dbReference type="CDD" id="cd19081">
    <property type="entry name" value="AKR_AKR9C1"/>
    <property type="match status" value="1"/>
</dbReference>
<gene>
    <name evidence="3" type="ORF">DMA12_40310</name>
</gene>
<keyword evidence="4" id="KW-1185">Reference proteome</keyword>
<evidence type="ECO:0000313" key="4">
    <source>
        <dbReference type="Proteomes" id="UP000286716"/>
    </source>
</evidence>
<dbReference type="EMBL" id="QHHU01000085">
    <property type="protein sequence ID" value="RSM36469.1"/>
    <property type="molecule type" value="Genomic_DNA"/>
</dbReference>
<dbReference type="SUPFAM" id="SSF51430">
    <property type="entry name" value="NAD(P)-linked oxidoreductase"/>
    <property type="match status" value="1"/>
</dbReference>
<dbReference type="OrthoDB" id="9768793at2"/>
<organism evidence="3 4">
    <name type="scientific">Amycolatopsis balhimycina DSM 5908</name>
    <dbReference type="NCBI Taxonomy" id="1081091"/>
    <lineage>
        <taxon>Bacteria</taxon>
        <taxon>Bacillati</taxon>
        <taxon>Actinomycetota</taxon>
        <taxon>Actinomycetes</taxon>
        <taxon>Pseudonocardiales</taxon>
        <taxon>Pseudonocardiaceae</taxon>
        <taxon>Amycolatopsis</taxon>
    </lineage>
</organism>
<evidence type="ECO:0000259" key="2">
    <source>
        <dbReference type="Pfam" id="PF00248"/>
    </source>
</evidence>
<comment type="caution">
    <text evidence="3">The sequence shown here is derived from an EMBL/GenBank/DDBJ whole genome shotgun (WGS) entry which is preliminary data.</text>
</comment>
<evidence type="ECO:0000313" key="3">
    <source>
        <dbReference type="EMBL" id="RSM36469.1"/>
    </source>
</evidence>
<dbReference type="RefSeq" id="WP_020640491.1">
    <property type="nucleotide sequence ID" value="NZ_QHHU01000085.1"/>
</dbReference>
<dbReference type="InterPro" id="IPR036812">
    <property type="entry name" value="NAD(P)_OxRdtase_dom_sf"/>
</dbReference>